<evidence type="ECO:0000313" key="4">
    <source>
        <dbReference type="Proteomes" id="UP000320184"/>
    </source>
</evidence>
<organism evidence="3 4">
    <name type="scientific">Eiseniibacteriota bacterium</name>
    <dbReference type="NCBI Taxonomy" id="2212470"/>
    <lineage>
        <taxon>Bacteria</taxon>
        <taxon>Candidatus Eiseniibacteriota</taxon>
    </lineage>
</organism>
<dbReference type="GO" id="GO:0005737">
    <property type="term" value="C:cytoplasm"/>
    <property type="evidence" value="ECO:0007669"/>
    <property type="project" value="TreeGrafter"/>
</dbReference>
<name>A0A538SKK0_UNCEI</name>
<proteinExistence type="inferred from homology"/>
<dbReference type="Proteomes" id="UP000320184">
    <property type="component" value="Unassembled WGS sequence"/>
</dbReference>
<evidence type="ECO:0000259" key="2">
    <source>
        <dbReference type="Pfam" id="PF12850"/>
    </source>
</evidence>
<protein>
    <submittedName>
        <fullName evidence="3">Metallophosphoesterase family protein</fullName>
    </submittedName>
</protein>
<evidence type="ECO:0000256" key="1">
    <source>
        <dbReference type="ARBA" id="ARBA00008950"/>
    </source>
</evidence>
<dbReference type="CDD" id="cd00838">
    <property type="entry name" value="MPP_superfamily"/>
    <property type="match status" value="1"/>
</dbReference>
<feature type="domain" description="Calcineurin-like phosphoesterase" evidence="2">
    <location>
        <begin position="1"/>
        <end position="200"/>
    </location>
</feature>
<sequence>MLHAVVSDIHGNLEALETVLADIDRRGAASIACLGDFVGYGASPNECIETLRPRIEVAVAGNHDLAACGRIKLGYFNSDAAEAARWTDQRLTPENRAYLEGLPLSVPWRGLRLVHSSPSDPEDWRYVLSAEEAEEEMKAFTESVCLIGHSHYPGAFEWNGRRLSYSREADIPLRPGHRYLVNVASVGQPRDGDPRAGYLLYAPEARLMSHVRLDYPVEGAMKRIAAAGLPRFLAERLQWGE</sequence>
<accession>A0A538SKK0</accession>
<dbReference type="PIRSF" id="PIRSF000883">
    <property type="entry name" value="Pesterase_MJ0912"/>
    <property type="match status" value="1"/>
</dbReference>
<dbReference type="InterPro" id="IPR029052">
    <property type="entry name" value="Metallo-depent_PP-like"/>
</dbReference>
<comment type="caution">
    <text evidence="3">The sequence shown here is derived from an EMBL/GenBank/DDBJ whole genome shotgun (WGS) entry which is preliminary data.</text>
</comment>
<dbReference type="Gene3D" id="3.60.21.10">
    <property type="match status" value="1"/>
</dbReference>
<comment type="similarity">
    <text evidence="1">Belongs to the metallophosphoesterase superfamily. YfcE family.</text>
</comment>
<dbReference type="AlphaFoldDB" id="A0A538SKK0"/>
<dbReference type="InterPro" id="IPR024654">
    <property type="entry name" value="Calcineurin-like_PHP_lpxH"/>
</dbReference>
<dbReference type="PANTHER" id="PTHR42850:SF2">
    <property type="entry name" value="BLL5683 PROTEIN"/>
    <property type="match status" value="1"/>
</dbReference>
<dbReference type="GO" id="GO:0016791">
    <property type="term" value="F:phosphatase activity"/>
    <property type="evidence" value="ECO:0007669"/>
    <property type="project" value="TreeGrafter"/>
</dbReference>
<gene>
    <name evidence="3" type="ORF">E6K73_04630</name>
</gene>
<dbReference type="SUPFAM" id="SSF56300">
    <property type="entry name" value="Metallo-dependent phosphatases"/>
    <property type="match status" value="1"/>
</dbReference>
<reference evidence="3 4" key="1">
    <citation type="journal article" date="2019" name="Nat. Microbiol.">
        <title>Mediterranean grassland soil C-N compound turnover is dependent on rainfall and depth, and is mediated by genomically divergent microorganisms.</title>
        <authorList>
            <person name="Diamond S."/>
            <person name="Andeer P.F."/>
            <person name="Li Z."/>
            <person name="Crits-Christoph A."/>
            <person name="Burstein D."/>
            <person name="Anantharaman K."/>
            <person name="Lane K.R."/>
            <person name="Thomas B.C."/>
            <person name="Pan C."/>
            <person name="Northen T.R."/>
            <person name="Banfield J.F."/>
        </authorList>
    </citation>
    <scope>NUCLEOTIDE SEQUENCE [LARGE SCALE GENOMIC DNA]</scope>
    <source>
        <strain evidence="3">WS_3</strain>
    </source>
</reference>
<dbReference type="Pfam" id="PF12850">
    <property type="entry name" value="Metallophos_2"/>
    <property type="match status" value="1"/>
</dbReference>
<dbReference type="InterPro" id="IPR050126">
    <property type="entry name" value="Ap4A_hydrolase"/>
</dbReference>
<dbReference type="InterPro" id="IPR011152">
    <property type="entry name" value="Pesterase_MJ0912"/>
</dbReference>
<dbReference type="PANTHER" id="PTHR42850">
    <property type="entry name" value="METALLOPHOSPHOESTERASE"/>
    <property type="match status" value="1"/>
</dbReference>
<evidence type="ECO:0000313" key="3">
    <source>
        <dbReference type="EMBL" id="TMQ51903.1"/>
    </source>
</evidence>
<dbReference type="EMBL" id="VBOT01000052">
    <property type="protein sequence ID" value="TMQ51903.1"/>
    <property type="molecule type" value="Genomic_DNA"/>
</dbReference>